<feature type="chain" id="PRO_5042877944" evidence="1">
    <location>
        <begin position="20"/>
        <end position="193"/>
    </location>
</feature>
<keyword evidence="1" id="KW-0732">Signal</keyword>
<sequence>MQFITSILVFSSIFTGIIASPDSGAQLTNANVDDAECAGLGGVLRIAASDLPEGVSLSDVRKCVEHPVKTSRDKANWSIPPLLESFTDTAPDTNATSPRAEVVAQAAQACYYEAKYGCSGGYCWKHCGSKNDDGKWCWTAKKAGLGDWYTCNTWSDCGTTTYACGVAGMDILAMIYIAINDHIAMDAIAETTS</sequence>
<dbReference type="AlphaFoldDB" id="A0AAN6M3G8"/>
<dbReference type="Proteomes" id="UP001280581">
    <property type="component" value="Unassembled WGS sequence"/>
</dbReference>
<feature type="signal peptide" evidence="1">
    <location>
        <begin position="1"/>
        <end position="19"/>
    </location>
</feature>
<dbReference type="EMBL" id="WVTA01000005">
    <property type="protein sequence ID" value="KAK3210420.1"/>
    <property type="molecule type" value="Genomic_DNA"/>
</dbReference>
<gene>
    <name evidence="2" type="ORF">GRF29_44g2747582</name>
</gene>
<protein>
    <submittedName>
        <fullName evidence="2">Uncharacterized protein</fullName>
    </submittedName>
</protein>
<evidence type="ECO:0000313" key="3">
    <source>
        <dbReference type="Proteomes" id="UP001280581"/>
    </source>
</evidence>
<evidence type="ECO:0000256" key="1">
    <source>
        <dbReference type="SAM" id="SignalP"/>
    </source>
</evidence>
<keyword evidence="3" id="KW-1185">Reference proteome</keyword>
<comment type="caution">
    <text evidence="2">The sequence shown here is derived from an EMBL/GenBank/DDBJ whole genome shotgun (WGS) entry which is preliminary data.</text>
</comment>
<accession>A0AAN6M3G8</accession>
<organism evidence="2 3">
    <name type="scientific">Pseudopithomyces chartarum</name>
    <dbReference type="NCBI Taxonomy" id="1892770"/>
    <lineage>
        <taxon>Eukaryota</taxon>
        <taxon>Fungi</taxon>
        <taxon>Dikarya</taxon>
        <taxon>Ascomycota</taxon>
        <taxon>Pezizomycotina</taxon>
        <taxon>Dothideomycetes</taxon>
        <taxon>Pleosporomycetidae</taxon>
        <taxon>Pleosporales</taxon>
        <taxon>Massarineae</taxon>
        <taxon>Didymosphaeriaceae</taxon>
        <taxon>Pseudopithomyces</taxon>
    </lineage>
</organism>
<reference evidence="2 3" key="1">
    <citation type="submission" date="2021-02" db="EMBL/GenBank/DDBJ databases">
        <title>Genome assembly of Pseudopithomyces chartarum.</title>
        <authorList>
            <person name="Jauregui R."/>
            <person name="Singh J."/>
            <person name="Voisey C."/>
        </authorList>
    </citation>
    <scope>NUCLEOTIDE SEQUENCE [LARGE SCALE GENOMIC DNA]</scope>
    <source>
        <strain evidence="2 3">AGR01</strain>
    </source>
</reference>
<evidence type="ECO:0000313" key="2">
    <source>
        <dbReference type="EMBL" id="KAK3210420.1"/>
    </source>
</evidence>
<proteinExistence type="predicted"/>
<name>A0AAN6M3G8_9PLEO</name>